<dbReference type="CDD" id="cd10322">
    <property type="entry name" value="SLC5sbd"/>
    <property type="match status" value="1"/>
</dbReference>
<evidence type="ECO:0000256" key="2">
    <source>
        <dbReference type="ARBA" id="ARBA00006434"/>
    </source>
</evidence>
<feature type="transmembrane region" description="Helical" evidence="9">
    <location>
        <begin position="388"/>
        <end position="412"/>
    </location>
</feature>
<keyword evidence="11" id="KW-1185">Reference proteome</keyword>
<feature type="transmembrane region" description="Helical" evidence="9">
    <location>
        <begin position="43"/>
        <end position="67"/>
    </location>
</feature>
<organism evidence="10 11">
    <name type="scientific">Stackebrandtia nassauensis (strain DSM 44728 / CIP 108903 / NRRL B-16338 / NBRC 102104 / LLR-40K-21)</name>
    <dbReference type="NCBI Taxonomy" id="446470"/>
    <lineage>
        <taxon>Bacteria</taxon>
        <taxon>Bacillati</taxon>
        <taxon>Actinomycetota</taxon>
        <taxon>Actinomycetes</taxon>
        <taxon>Glycomycetales</taxon>
        <taxon>Glycomycetaceae</taxon>
        <taxon>Stackebrandtia</taxon>
    </lineage>
</organism>
<dbReference type="InterPro" id="IPR038377">
    <property type="entry name" value="Na/Glc_symporter_sf"/>
</dbReference>
<feature type="compositionally biased region" description="Polar residues" evidence="8">
    <location>
        <begin position="488"/>
        <end position="517"/>
    </location>
</feature>
<dbReference type="Pfam" id="PF00474">
    <property type="entry name" value="SSF"/>
    <property type="match status" value="1"/>
</dbReference>
<dbReference type="STRING" id="446470.Snas_2434"/>
<evidence type="ECO:0000256" key="8">
    <source>
        <dbReference type="SAM" id="MobiDB-lite"/>
    </source>
</evidence>
<feature type="transmembrane region" description="Helical" evidence="9">
    <location>
        <begin position="462"/>
        <end position="482"/>
    </location>
</feature>
<keyword evidence="4 9" id="KW-0812">Transmembrane</keyword>
<comment type="subcellular location">
    <subcellularLocation>
        <location evidence="1">Membrane</location>
        <topology evidence="1">Multi-pass membrane protein</topology>
    </subcellularLocation>
</comment>
<dbReference type="Gene3D" id="1.20.1730.10">
    <property type="entry name" value="Sodium/glucose cotransporter"/>
    <property type="match status" value="1"/>
</dbReference>
<evidence type="ECO:0000256" key="4">
    <source>
        <dbReference type="ARBA" id="ARBA00022692"/>
    </source>
</evidence>
<evidence type="ECO:0000256" key="6">
    <source>
        <dbReference type="ARBA" id="ARBA00023136"/>
    </source>
</evidence>
<evidence type="ECO:0000313" key="10">
    <source>
        <dbReference type="EMBL" id="ADD42117.1"/>
    </source>
</evidence>
<feature type="transmembrane region" description="Helical" evidence="9">
    <location>
        <begin position="188"/>
        <end position="206"/>
    </location>
</feature>
<keyword evidence="6 9" id="KW-0472">Membrane</keyword>
<dbReference type="InterPro" id="IPR050277">
    <property type="entry name" value="Sodium:Solute_Symporter"/>
</dbReference>
<feature type="transmembrane region" description="Helical" evidence="9">
    <location>
        <begin position="112"/>
        <end position="136"/>
    </location>
</feature>
<dbReference type="Proteomes" id="UP000000844">
    <property type="component" value="Chromosome"/>
</dbReference>
<evidence type="ECO:0000256" key="1">
    <source>
        <dbReference type="ARBA" id="ARBA00004141"/>
    </source>
</evidence>
<dbReference type="InterPro" id="IPR001734">
    <property type="entry name" value="Na/solute_symporter"/>
</dbReference>
<feature type="transmembrane region" description="Helical" evidence="9">
    <location>
        <begin position="73"/>
        <end position="91"/>
    </location>
</feature>
<dbReference type="PROSITE" id="PS50283">
    <property type="entry name" value="NA_SOLUT_SYMP_3"/>
    <property type="match status" value="1"/>
</dbReference>
<dbReference type="KEGG" id="sna:Snas_2434"/>
<keyword evidence="3" id="KW-0813">Transport</keyword>
<feature type="transmembrane region" description="Helical" evidence="9">
    <location>
        <begin position="6"/>
        <end position="22"/>
    </location>
</feature>
<evidence type="ECO:0000256" key="9">
    <source>
        <dbReference type="SAM" id="Phobius"/>
    </source>
</evidence>
<feature type="transmembrane region" description="Helical" evidence="9">
    <location>
        <begin position="156"/>
        <end position="176"/>
    </location>
</feature>
<dbReference type="PANTHER" id="PTHR48086">
    <property type="entry name" value="SODIUM/PROLINE SYMPORTER-RELATED"/>
    <property type="match status" value="1"/>
</dbReference>
<gene>
    <name evidence="10" type="ordered locus">Snas_2434</name>
</gene>
<proteinExistence type="inferred from homology"/>
<dbReference type="EMBL" id="CP001778">
    <property type="protein sequence ID" value="ADD42117.1"/>
    <property type="molecule type" value="Genomic_DNA"/>
</dbReference>
<evidence type="ECO:0000256" key="7">
    <source>
        <dbReference type="RuleBase" id="RU362091"/>
    </source>
</evidence>
<dbReference type="GO" id="GO:0005886">
    <property type="term" value="C:plasma membrane"/>
    <property type="evidence" value="ECO:0007669"/>
    <property type="project" value="TreeGrafter"/>
</dbReference>
<name>D3Q4T7_STANL</name>
<evidence type="ECO:0000256" key="3">
    <source>
        <dbReference type="ARBA" id="ARBA00022448"/>
    </source>
</evidence>
<comment type="similarity">
    <text evidence="2 7">Belongs to the sodium:solute symporter (SSF) (TC 2.A.21) family.</text>
</comment>
<dbReference type="AlphaFoldDB" id="D3Q4T7"/>
<reference evidence="10 11" key="1">
    <citation type="journal article" date="2009" name="Stand. Genomic Sci.">
        <title>Complete genome sequence of Stackebrandtia nassauensis type strain (LLR-40K-21).</title>
        <authorList>
            <person name="Munk C."/>
            <person name="Lapidus A."/>
            <person name="Copeland A."/>
            <person name="Jando M."/>
            <person name="Mayilraj S."/>
            <person name="Glavina Del Rio T."/>
            <person name="Nolan M."/>
            <person name="Chen F."/>
            <person name="Lucas S."/>
            <person name="Tice H."/>
            <person name="Cheng J.F."/>
            <person name="Han C."/>
            <person name="Detter J.C."/>
            <person name="Bruce D."/>
            <person name="Goodwin L."/>
            <person name="Chain P."/>
            <person name="Pitluck S."/>
            <person name="Goker M."/>
            <person name="Ovchinikova G."/>
            <person name="Pati A."/>
            <person name="Ivanova N."/>
            <person name="Mavromatis K."/>
            <person name="Chen A."/>
            <person name="Palaniappan K."/>
            <person name="Land M."/>
            <person name="Hauser L."/>
            <person name="Chang Y.J."/>
            <person name="Jeffries C.D."/>
            <person name="Bristow J."/>
            <person name="Eisen J.A."/>
            <person name="Markowitz V."/>
            <person name="Hugenholtz P."/>
            <person name="Kyrpides N.C."/>
            <person name="Klenk H.P."/>
        </authorList>
    </citation>
    <scope>NUCLEOTIDE SEQUENCE [LARGE SCALE GENOMIC DNA]</scope>
    <source>
        <strain evidence="11">DSM 44728 / CIP 108903 / NRRL B-16338 / NBRC 102104 / LLR-40K-21</strain>
    </source>
</reference>
<feature type="transmembrane region" description="Helical" evidence="9">
    <location>
        <begin position="317"/>
        <end position="345"/>
    </location>
</feature>
<dbReference type="eggNOG" id="COG0591">
    <property type="taxonomic scope" value="Bacteria"/>
</dbReference>
<evidence type="ECO:0000313" key="11">
    <source>
        <dbReference type="Proteomes" id="UP000000844"/>
    </source>
</evidence>
<evidence type="ECO:0000256" key="5">
    <source>
        <dbReference type="ARBA" id="ARBA00022989"/>
    </source>
</evidence>
<feature type="transmembrane region" description="Helical" evidence="9">
    <location>
        <begin position="234"/>
        <end position="254"/>
    </location>
</feature>
<feature type="transmembrane region" description="Helical" evidence="9">
    <location>
        <begin position="419"/>
        <end position="442"/>
    </location>
</feature>
<sequence length="517" mass="54197">MSPQLIAVTVACVAVLVLAILARRGRDANLEEWSIAGRGFGSLFVFLLMAGEIYTTVTFLGTSGYAYSLGGPAVHIMAYACLAYVISYWLLPPVWRYAQRHKLVSAVELYEHLYASRLVGVVVGVVAVAALVPYLAGQLRGLGAIVSHTSGGAVSPTLAMIVGTVVLCLYVMISGIRGSAWTAVAKDLLTLGIVLFLGIYLPLHYFGGYGEMFRQIQEINPEHLTLPADGLSPTWFSTTVLLMSLGFFIWPHTMGAALTAKDARVFRVNATVSPIYSLLLLFVLFVGFAAVVRIPGLGADETDLALLRLSSATFDDWLMGLVSVAGLLAALVPGAVILIAMATTIARVFFRAWRPDAPASQLNRLARNAVPVIALAGFAVAVGEGKTVVTLLLLGYALVTQLLPALVGALLPGPSPTRAGVIAGITTGVAVVIVLSVTTTAVSASSTLGSAFPNIGPPWSSVNLGLAALLVNIAVTLAVSVATRSRPHSQPDNIPTATSSPVQERLTSGSHSPSQRT</sequence>
<dbReference type="HOGENOM" id="CLU_018808_15_0_11"/>
<feature type="transmembrane region" description="Helical" evidence="9">
    <location>
        <begin position="365"/>
        <end position="382"/>
    </location>
</feature>
<dbReference type="RefSeq" id="WP_013017688.1">
    <property type="nucleotide sequence ID" value="NC_013947.1"/>
</dbReference>
<protein>
    <submittedName>
        <fullName evidence="10">Na+/solute symporter</fullName>
    </submittedName>
</protein>
<feature type="transmembrane region" description="Helical" evidence="9">
    <location>
        <begin position="275"/>
        <end position="297"/>
    </location>
</feature>
<dbReference type="OrthoDB" id="3636885at2"/>
<dbReference type="GO" id="GO:0022857">
    <property type="term" value="F:transmembrane transporter activity"/>
    <property type="evidence" value="ECO:0007669"/>
    <property type="project" value="InterPro"/>
</dbReference>
<dbReference type="PANTHER" id="PTHR48086:SF8">
    <property type="entry name" value="MONOCARBOXYLIC ACID PERMEASE"/>
    <property type="match status" value="1"/>
</dbReference>
<feature type="region of interest" description="Disordered" evidence="8">
    <location>
        <begin position="485"/>
        <end position="517"/>
    </location>
</feature>
<keyword evidence="5 9" id="KW-1133">Transmembrane helix</keyword>
<accession>D3Q4T7</accession>